<dbReference type="GO" id="GO:0071013">
    <property type="term" value="C:catalytic step 2 spliceosome"/>
    <property type="evidence" value="ECO:0007669"/>
    <property type="project" value="TreeGrafter"/>
</dbReference>
<comment type="similarity">
    <text evidence="2">Belongs to the SPF27 family.</text>
</comment>
<keyword evidence="4" id="KW-0747">Spliceosome</keyword>
<dbReference type="PANTHER" id="PTHR13296">
    <property type="entry name" value="BCAS2 PROTEIN"/>
    <property type="match status" value="1"/>
</dbReference>
<evidence type="ECO:0000256" key="6">
    <source>
        <dbReference type="ARBA" id="ARBA00023242"/>
    </source>
</evidence>
<dbReference type="Proteomes" id="UP000053342">
    <property type="component" value="Unassembled WGS sequence"/>
</dbReference>
<dbReference type="GeneID" id="27356980"/>
<name>A0A0D2AVL2_9EURO</name>
<sequence length="209" mass="23866">MSLVLESNESLAYIDPEPTAAQKERARVLIDKELPADYLTTPHPSLPPLHETKFSELMSKELERVAVGQPMQGGIDMGRYEAPENEDVADLDVQAKRCALRQAYVASTFLSGRQDNLQLLDEYGKNAWLVSNDRSEEMLKALERTLARLKSETDDINKSRKVTQEAHKAELFGLQDAWRRGIGQILEIEVATEELRHLIYDRQHQQHTR</sequence>
<dbReference type="GO" id="GO:0000974">
    <property type="term" value="C:Prp19 complex"/>
    <property type="evidence" value="ECO:0007669"/>
    <property type="project" value="TreeGrafter"/>
</dbReference>
<dbReference type="STRING" id="215243.A0A0D2AVL2"/>
<dbReference type="AlphaFoldDB" id="A0A0D2AVL2"/>
<evidence type="ECO:0000256" key="3">
    <source>
        <dbReference type="ARBA" id="ARBA00022664"/>
    </source>
</evidence>
<keyword evidence="3" id="KW-0507">mRNA processing</keyword>
<keyword evidence="6" id="KW-0539">Nucleus</keyword>
<keyword evidence="9" id="KW-1185">Reference proteome</keyword>
<dbReference type="OrthoDB" id="205794at2759"/>
<dbReference type="RefSeq" id="XP_016264062.1">
    <property type="nucleotide sequence ID" value="XM_016405856.1"/>
</dbReference>
<evidence type="ECO:0000256" key="7">
    <source>
        <dbReference type="SAM" id="Coils"/>
    </source>
</evidence>
<evidence type="ECO:0000256" key="4">
    <source>
        <dbReference type="ARBA" id="ARBA00022728"/>
    </source>
</evidence>
<evidence type="ECO:0008006" key="10">
    <source>
        <dbReference type="Google" id="ProtNLM"/>
    </source>
</evidence>
<proteinExistence type="inferred from homology"/>
<dbReference type="GO" id="GO:0071011">
    <property type="term" value="C:precatalytic spliceosome"/>
    <property type="evidence" value="ECO:0007669"/>
    <property type="project" value="TreeGrafter"/>
</dbReference>
<keyword evidence="5" id="KW-0508">mRNA splicing</keyword>
<dbReference type="VEuPathDB" id="FungiDB:PV06_04906"/>
<dbReference type="EMBL" id="KN847335">
    <property type="protein sequence ID" value="KIW43846.1"/>
    <property type="molecule type" value="Genomic_DNA"/>
</dbReference>
<dbReference type="InterPro" id="IPR008409">
    <property type="entry name" value="SPF27"/>
</dbReference>
<evidence type="ECO:0000313" key="8">
    <source>
        <dbReference type="EMBL" id="KIW43846.1"/>
    </source>
</evidence>
<feature type="coiled-coil region" evidence="7">
    <location>
        <begin position="132"/>
        <end position="159"/>
    </location>
</feature>
<organism evidence="8 9">
    <name type="scientific">Exophiala oligosperma</name>
    <dbReference type="NCBI Taxonomy" id="215243"/>
    <lineage>
        <taxon>Eukaryota</taxon>
        <taxon>Fungi</taxon>
        <taxon>Dikarya</taxon>
        <taxon>Ascomycota</taxon>
        <taxon>Pezizomycotina</taxon>
        <taxon>Eurotiomycetes</taxon>
        <taxon>Chaetothyriomycetidae</taxon>
        <taxon>Chaetothyriales</taxon>
        <taxon>Herpotrichiellaceae</taxon>
        <taxon>Exophiala</taxon>
    </lineage>
</organism>
<comment type="subcellular location">
    <subcellularLocation>
        <location evidence="1">Nucleus</location>
    </subcellularLocation>
</comment>
<keyword evidence="7" id="KW-0175">Coiled coil</keyword>
<evidence type="ECO:0000256" key="5">
    <source>
        <dbReference type="ARBA" id="ARBA00023187"/>
    </source>
</evidence>
<dbReference type="GO" id="GO:0008380">
    <property type="term" value="P:RNA splicing"/>
    <property type="evidence" value="ECO:0007669"/>
    <property type="project" value="UniProtKB-KW"/>
</dbReference>
<evidence type="ECO:0000256" key="1">
    <source>
        <dbReference type="ARBA" id="ARBA00004123"/>
    </source>
</evidence>
<evidence type="ECO:0000313" key="9">
    <source>
        <dbReference type="Proteomes" id="UP000053342"/>
    </source>
</evidence>
<protein>
    <recommendedName>
        <fullName evidence="10">Pre-mRNA-splicing factor SPF27</fullName>
    </recommendedName>
</protein>
<evidence type="ECO:0000256" key="2">
    <source>
        <dbReference type="ARBA" id="ARBA00010788"/>
    </source>
</evidence>
<accession>A0A0D2AVL2</accession>
<dbReference type="PANTHER" id="PTHR13296:SF0">
    <property type="entry name" value="PRE-MRNA-SPLICING FACTOR SPF27"/>
    <property type="match status" value="1"/>
</dbReference>
<dbReference type="GO" id="GO:0006397">
    <property type="term" value="P:mRNA processing"/>
    <property type="evidence" value="ECO:0007669"/>
    <property type="project" value="UniProtKB-KW"/>
</dbReference>
<dbReference type="HOGENOM" id="CLU_082523_4_0_1"/>
<reference evidence="8 9" key="1">
    <citation type="submission" date="2015-01" db="EMBL/GenBank/DDBJ databases">
        <title>The Genome Sequence of Exophiala oligosperma CBS72588.</title>
        <authorList>
            <consortium name="The Broad Institute Genomics Platform"/>
            <person name="Cuomo C."/>
            <person name="de Hoog S."/>
            <person name="Gorbushina A."/>
            <person name="Stielow B."/>
            <person name="Teixiera M."/>
            <person name="Abouelleil A."/>
            <person name="Chapman S.B."/>
            <person name="Priest M."/>
            <person name="Young S.K."/>
            <person name="Wortman J."/>
            <person name="Nusbaum C."/>
            <person name="Birren B."/>
        </authorList>
    </citation>
    <scope>NUCLEOTIDE SEQUENCE [LARGE SCALE GENOMIC DNA]</scope>
    <source>
        <strain evidence="8 9">CBS 72588</strain>
    </source>
</reference>
<gene>
    <name evidence="8" type="ORF">PV06_04906</name>
</gene>
<dbReference type="Pfam" id="PF05700">
    <property type="entry name" value="BCAS2"/>
    <property type="match status" value="1"/>
</dbReference>